<dbReference type="Proteomes" id="UP001156601">
    <property type="component" value="Unassembled WGS sequence"/>
</dbReference>
<evidence type="ECO:0000256" key="1">
    <source>
        <dbReference type="PIRSR" id="PIRSR015753-1"/>
    </source>
</evidence>
<proteinExistence type="predicted"/>
<evidence type="ECO:0000313" key="5">
    <source>
        <dbReference type="EMBL" id="GLR71260.1"/>
    </source>
</evidence>
<dbReference type="InterPro" id="IPR036249">
    <property type="entry name" value="Thioredoxin-like_sf"/>
</dbReference>
<evidence type="ECO:0000256" key="3">
    <source>
        <dbReference type="PIRSR" id="PIRSR015753-3"/>
    </source>
</evidence>
<dbReference type="InterPro" id="IPR010987">
    <property type="entry name" value="Glutathione-S-Trfase_C-like"/>
</dbReference>
<name>A0AA37T4J7_9ALTE</name>
<dbReference type="PROSITE" id="PS50405">
    <property type="entry name" value="GST_CTER"/>
    <property type="match status" value="1"/>
</dbReference>
<dbReference type="PANTHER" id="PTHR32419">
    <property type="entry name" value="GLUTATHIONYL-HYDROQUINONE REDUCTASE"/>
    <property type="match status" value="1"/>
</dbReference>
<dbReference type="SFLD" id="SFLDG01148">
    <property type="entry name" value="Xi_(cytGST)"/>
    <property type="match status" value="1"/>
</dbReference>
<feature type="binding site" evidence="2">
    <location>
        <position position="90"/>
    </location>
    <ligand>
        <name>glutathione</name>
        <dbReference type="ChEBI" id="CHEBI:57925"/>
    </ligand>
</feature>
<feature type="binding site" evidence="2">
    <location>
        <begin position="142"/>
        <end position="143"/>
    </location>
    <ligand>
        <name>glutathione</name>
        <dbReference type="ChEBI" id="CHEBI:57925"/>
    </ligand>
</feature>
<dbReference type="InterPro" id="IPR040079">
    <property type="entry name" value="Glutathione_S-Trfase"/>
</dbReference>
<evidence type="ECO:0000259" key="4">
    <source>
        <dbReference type="PROSITE" id="PS50405"/>
    </source>
</evidence>
<dbReference type="InterPro" id="IPR036282">
    <property type="entry name" value="Glutathione-S-Trfase_C_sf"/>
</dbReference>
<dbReference type="SUPFAM" id="SSF52833">
    <property type="entry name" value="Thioredoxin-like"/>
    <property type="match status" value="1"/>
</dbReference>
<reference evidence="5" key="1">
    <citation type="journal article" date="2014" name="Int. J. Syst. Evol. Microbiol.">
        <title>Complete genome sequence of Corynebacterium casei LMG S-19264T (=DSM 44701T), isolated from a smear-ripened cheese.</title>
        <authorList>
            <consortium name="US DOE Joint Genome Institute (JGI-PGF)"/>
            <person name="Walter F."/>
            <person name="Albersmeier A."/>
            <person name="Kalinowski J."/>
            <person name="Ruckert C."/>
        </authorList>
    </citation>
    <scope>NUCLEOTIDE SEQUENCE</scope>
    <source>
        <strain evidence="5">NBRC 110023</strain>
    </source>
</reference>
<dbReference type="InterPro" id="IPR016639">
    <property type="entry name" value="GST_Omega/GSH"/>
</dbReference>
<keyword evidence="6" id="KW-1185">Reference proteome</keyword>
<feature type="domain" description="GST C-terminal" evidence="4">
    <location>
        <begin position="166"/>
        <end position="290"/>
    </location>
</feature>
<feature type="site" description="Lowers pKa of active site Cys" evidence="3">
    <location>
        <position position="290"/>
    </location>
</feature>
<dbReference type="GO" id="GO:0004364">
    <property type="term" value="F:glutathione transferase activity"/>
    <property type="evidence" value="ECO:0007669"/>
    <property type="project" value="InterPro"/>
</dbReference>
<dbReference type="CDD" id="cd03190">
    <property type="entry name" value="GST_C_Omega_like"/>
    <property type="match status" value="1"/>
</dbReference>
<dbReference type="PIRSF" id="PIRSF015753">
    <property type="entry name" value="GST"/>
    <property type="match status" value="1"/>
</dbReference>
<dbReference type="Pfam" id="PF13410">
    <property type="entry name" value="GST_C_2"/>
    <property type="match status" value="1"/>
</dbReference>
<feature type="active site" description="Proton donor/acceptor" evidence="1">
    <location>
        <position position="189"/>
    </location>
</feature>
<evidence type="ECO:0000256" key="2">
    <source>
        <dbReference type="PIRSR" id="PIRSR015753-2"/>
    </source>
</evidence>
<reference evidence="5" key="2">
    <citation type="submission" date="2023-01" db="EMBL/GenBank/DDBJ databases">
        <title>Draft genome sequence of Agaribacter marinus strain NBRC 110023.</title>
        <authorList>
            <person name="Sun Q."/>
            <person name="Mori K."/>
        </authorList>
    </citation>
    <scope>NUCLEOTIDE SEQUENCE</scope>
    <source>
        <strain evidence="5">NBRC 110023</strain>
    </source>
</reference>
<evidence type="ECO:0000313" key="6">
    <source>
        <dbReference type="Proteomes" id="UP001156601"/>
    </source>
</evidence>
<dbReference type="SUPFAM" id="SSF47616">
    <property type="entry name" value="GST C-terminal domain-like"/>
    <property type="match status" value="1"/>
</dbReference>
<dbReference type="InterPro" id="IPR047047">
    <property type="entry name" value="GST_Omega-like_C"/>
</dbReference>
<dbReference type="Pfam" id="PF13409">
    <property type="entry name" value="GST_N_2"/>
    <property type="match status" value="1"/>
</dbReference>
<dbReference type="InterPro" id="IPR004045">
    <property type="entry name" value="Glutathione_S-Trfase_N"/>
</dbReference>
<dbReference type="GO" id="GO:0005737">
    <property type="term" value="C:cytoplasm"/>
    <property type="evidence" value="ECO:0007669"/>
    <property type="project" value="TreeGrafter"/>
</dbReference>
<dbReference type="Gene3D" id="3.40.30.10">
    <property type="entry name" value="Glutaredoxin"/>
    <property type="match status" value="1"/>
</dbReference>
<dbReference type="Gene3D" id="1.20.1050.10">
    <property type="match status" value="1"/>
</dbReference>
<protein>
    <submittedName>
        <fullName evidence="5">Glutathione-dependent reductase</fullName>
    </submittedName>
</protein>
<dbReference type="PANTHER" id="PTHR32419:SF6">
    <property type="entry name" value="GLUTATHIONE S-TRANSFERASE OMEGA-LIKE 1-RELATED"/>
    <property type="match status" value="1"/>
</dbReference>
<feature type="site" description="Lowers pKa of active site Cys" evidence="3">
    <location>
        <position position="247"/>
    </location>
</feature>
<dbReference type="SFLD" id="SFLDG01206">
    <property type="entry name" value="Xi.1"/>
    <property type="match status" value="1"/>
</dbReference>
<accession>A0AA37T4J7</accession>
<organism evidence="5 6">
    <name type="scientific">Agaribacter marinus</name>
    <dbReference type="NCBI Taxonomy" id="1431249"/>
    <lineage>
        <taxon>Bacteria</taxon>
        <taxon>Pseudomonadati</taxon>
        <taxon>Pseudomonadota</taxon>
        <taxon>Gammaproteobacteria</taxon>
        <taxon>Alteromonadales</taxon>
        <taxon>Alteromonadaceae</taxon>
        <taxon>Agaribacter</taxon>
    </lineage>
</organism>
<feature type="binding site" evidence="2">
    <location>
        <begin position="124"/>
        <end position="127"/>
    </location>
    <ligand>
        <name>glutathione</name>
        <dbReference type="ChEBI" id="CHEBI:57925"/>
    </ligand>
</feature>
<dbReference type="AlphaFoldDB" id="A0AA37T4J7"/>
<dbReference type="EMBL" id="BSOT01000006">
    <property type="protein sequence ID" value="GLR71260.1"/>
    <property type="molecule type" value="Genomic_DNA"/>
</dbReference>
<feature type="active site" description="Nucleophile" evidence="1">
    <location>
        <position position="57"/>
    </location>
</feature>
<sequence length="312" mass="35751">MLVDGKWTKSWDPYQKTSNDGSFVRQISSFRHWITPTGDTGFVAEKDRYHLFVSYVCPWACRTLMVRRLKQLEDYISVSVVEPFLTDEGWNFGSYPGADDVDPFHGFKYIHQLYTHADALYTGRATVPVLWDKKLNTIVNNESADIIEMLNTAFNHLTNNQLNLRPKDKLTELLDLNDFIYQEINNGVYKAGFAQSQNAYQRAYENLFSALDVLDEKLSHSSYLLGEKISEADIRLFVTLVRFDVAYYSLFKCNKKHIGEYEHLSAFIDKIIHIPGIKETINIDHIKTGYYSVKALNPTGIVPVGPELAVAI</sequence>
<dbReference type="SFLD" id="SFLDS00019">
    <property type="entry name" value="Glutathione_Transferase_(cytos"/>
    <property type="match status" value="1"/>
</dbReference>
<dbReference type="RefSeq" id="WP_284217618.1">
    <property type="nucleotide sequence ID" value="NZ_BSOT01000006.1"/>
</dbReference>
<gene>
    <name evidence="5" type="ORF">GCM10007852_21680</name>
</gene>
<comment type="caution">
    <text evidence="5">The sequence shown here is derived from an EMBL/GenBank/DDBJ whole genome shotgun (WGS) entry which is preliminary data.</text>
</comment>